<keyword evidence="11" id="KW-1208">Phospholipid metabolism</keyword>
<evidence type="ECO:0000313" key="15">
    <source>
        <dbReference type="EMBL" id="OVF08343.1"/>
    </source>
</evidence>
<accession>A0AA91T1H6</accession>
<keyword evidence="10" id="KW-0594">Phospholipid biosynthesis</keyword>
<feature type="transmembrane region" description="Helical" evidence="14">
    <location>
        <begin position="365"/>
        <end position="382"/>
    </location>
</feature>
<keyword evidence="4" id="KW-0444">Lipid biosynthesis</keyword>
<dbReference type="PANTHER" id="PTHR31201">
    <property type="entry name" value="OS01G0585100 PROTEIN"/>
    <property type="match status" value="1"/>
</dbReference>
<gene>
    <name evidence="15" type="ORF">A9F13_08g00297</name>
</gene>
<evidence type="ECO:0000256" key="2">
    <source>
        <dbReference type="ARBA" id="ARBA00006675"/>
    </source>
</evidence>
<organism evidence="15 16">
    <name type="scientific">Clavispora lusitaniae</name>
    <name type="common">Candida lusitaniae</name>
    <dbReference type="NCBI Taxonomy" id="36911"/>
    <lineage>
        <taxon>Eukaryota</taxon>
        <taxon>Fungi</taxon>
        <taxon>Dikarya</taxon>
        <taxon>Ascomycota</taxon>
        <taxon>Saccharomycotina</taxon>
        <taxon>Pichiomycetes</taxon>
        <taxon>Metschnikowiaceae</taxon>
        <taxon>Clavispora</taxon>
    </lineage>
</organism>
<dbReference type="KEGG" id="clus:A9F13_08g00297"/>
<evidence type="ECO:0000256" key="13">
    <source>
        <dbReference type="SAM" id="MobiDB-lite"/>
    </source>
</evidence>
<protein>
    <recommendedName>
        <fullName evidence="3">Glycerophosphocholine acyltransferase 1</fullName>
    </recommendedName>
</protein>
<evidence type="ECO:0000256" key="7">
    <source>
        <dbReference type="ARBA" id="ARBA00022989"/>
    </source>
</evidence>
<keyword evidence="9 14" id="KW-0472">Membrane</keyword>
<keyword evidence="7 14" id="KW-1133">Transmembrane helix</keyword>
<feature type="transmembrane region" description="Helical" evidence="14">
    <location>
        <begin position="235"/>
        <end position="254"/>
    </location>
</feature>
<dbReference type="PANTHER" id="PTHR31201:SF1">
    <property type="entry name" value="GLYCEROPHOSPHOCHOLINE ACYLTRANSFERASE 1"/>
    <property type="match status" value="1"/>
</dbReference>
<evidence type="ECO:0000256" key="8">
    <source>
        <dbReference type="ARBA" id="ARBA00023098"/>
    </source>
</evidence>
<evidence type="ECO:0000256" key="10">
    <source>
        <dbReference type="ARBA" id="ARBA00023209"/>
    </source>
</evidence>
<keyword evidence="8" id="KW-0443">Lipid metabolism</keyword>
<keyword evidence="6 14" id="KW-0812">Transmembrane</keyword>
<feature type="region of interest" description="Disordered" evidence="13">
    <location>
        <begin position="1"/>
        <end position="30"/>
    </location>
</feature>
<evidence type="ECO:0000256" key="6">
    <source>
        <dbReference type="ARBA" id="ARBA00022692"/>
    </source>
</evidence>
<evidence type="ECO:0000313" key="16">
    <source>
        <dbReference type="Proteomes" id="UP000195602"/>
    </source>
</evidence>
<feature type="compositionally biased region" description="Basic and acidic residues" evidence="13">
    <location>
        <begin position="1"/>
        <end position="10"/>
    </location>
</feature>
<reference evidence="15 16" key="1">
    <citation type="submission" date="2017-04" db="EMBL/GenBank/DDBJ databases">
        <title>Draft genome of the yeast Clavispora lusitaniae type strain CBS 6936.</title>
        <authorList>
            <person name="Durrens P."/>
            <person name="Klopp C."/>
            <person name="Biteau N."/>
            <person name="Fitton-Ouhabi V."/>
            <person name="Dementhon K."/>
            <person name="Accoceberry I."/>
            <person name="Sherman D.J."/>
            <person name="Noel T."/>
        </authorList>
    </citation>
    <scope>NUCLEOTIDE SEQUENCE [LARGE SCALE GENOMIC DNA]</scope>
    <source>
        <strain evidence="15 16">CBS 6936</strain>
    </source>
</reference>
<name>A0AA91T1H6_CLALS</name>
<feature type="transmembrane region" description="Helical" evidence="14">
    <location>
        <begin position="160"/>
        <end position="176"/>
    </location>
</feature>
<feature type="region of interest" description="Disordered" evidence="13">
    <location>
        <begin position="445"/>
        <end position="485"/>
    </location>
</feature>
<keyword evidence="12" id="KW-0012">Acyltransferase</keyword>
<feature type="compositionally biased region" description="Polar residues" evidence="13">
    <location>
        <begin position="451"/>
        <end position="467"/>
    </location>
</feature>
<proteinExistence type="inferred from homology"/>
<dbReference type="Proteomes" id="UP000195602">
    <property type="component" value="Unassembled WGS sequence"/>
</dbReference>
<evidence type="ECO:0000256" key="5">
    <source>
        <dbReference type="ARBA" id="ARBA00022679"/>
    </source>
</evidence>
<evidence type="ECO:0000256" key="12">
    <source>
        <dbReference type="ARBA" id="ARBA00023315"/>
    </source>
</evidence>
<evidence type="ECO:0000256" key="11">
    <source>
        <dbReference type="ARBA" id="ARBA00023264"/>
    </source>
</evidence>
<evidence type="ECO:0000256" key="3">
    <source>
        <dbReference type="ARBA" id="ARBA00019082"/>
    </source>
</evidence>
<dbReference type="GO" id="GO:0016020">
    <property type="term" value="C:membrane"/>
    <property type="evidence" value="ECO:0007669"/>
    <property type="project" value="UniProtKB-SubCell"/>
</dbReference>
<keyword evidence="5" id="KW-0808">Transferase</keyword>
<comment type="similarity">
    <text evidence="2">Belongs to the GPC1 family.</text>
</comment>
<dbReference type="EMBL" id="LYUB02000008">
    <property type="protein sequence ID" value="OVF08343.1"/>
    <property type="molecule type" value="Genomic_DNA"/>
</dbReference>
<feature type="transmembrane region" description="Helical" evidence="14">
    <location>
        <begin position="306"/>
        <end position="328"/>
    </location>
</feature>
<dbReference type="InterPro" id="IPR021261">
    <property type="entry name" value="GPCAT"/>
</dbReference>
<evidence type="ECO:0000256" key="9">
    <source>
        <dbReference type="ARBA" id="ARBA00023136"/>
    </source>
</evidence>
<dbReference type="GO" id="GO:0006656">
    <property type="term" value="P:phosphatidylcholine biosynthetic process"/>
    <property type="evidence" value="ECO:0007669"/>
    <property type="project" value="TreeGrafter"/>
</dbReference>
<evidence type="ECO:0000256" key="1">
    <source>
        <dbReference type="ARBA" id="ARBA00004141"/>
    </source>
</evidence>
<dbReference type="AlphaFoldDB" id="A0AA91T1H6"/>
<dbReference type="GO" id="GO:0016746">
    <property type="term" value="F:acyltransferase activity"/>
    <property type="evidence" value="ECO:0007669"/>
    <property type="project" value="UniProtKB-KW"/>
</dbReference>
<feature type="transmembrane region" description="Helical" evidence="14">
    <location>
        <begin position="394"/>
        <end position="418"/>
    </location>
</feature>
<comment type="subcellular location">
    <subcellularLocation>
        <location evidence="1">Membrane</location>
        <topology evidence="1">Multi-pass membrane protein</topology>
    </subcellularLocation>
</comment>
<evidence type="ECO:0000256" key="14">
    <source>
        <dbReference type="SAM" id="Phobius"/>
    </source>
</evidence>
<dbReference type="Pfam" id="PF10998">
    <property type="entry name" value="DUF2838"/>
    <property type="match status" value="1"/>
</dbReference>
<sequence>MSGSSREEVVGKTTGRARFDEPFRRSSASEQDLIDLSCAVEEAEDDESDAMSVASTSLNRSDSTSSVSFIDLSKLLLIPEFDFGTGFDQMNTSTKKRLNSMKNKTKETLRRLKEDRSASFKTRKFTQQELIKFQESMNRRLANFDKRVHNSLQSSATEKLFYAFAVSLIAAAGYIIGKYPTYFPIFHTVLFCFLMPIRFYTYFKIGFQYYLADLCYYVNVLLLLFLWVFPRSKSLFISVFSLTMGTLSFAVITWRNSLVLHSIEKTTSSIIHVMPPVTMFVLVHQTPKSYIQERYPAIAEVENWNFVNGIIWTSIYYTIWQVGYHYFITVRRREQIAKGRVTSFTYLKEKNSKSFLGRLVNKQPYAWMQVTLFTLIQFGYQILTMLPCPIWFRYKHVCATFVSFIFSWSAYNGATYYIEVFGKRFEKESKQLQIELAELQSRVARQEAERSTPSFSPVSESIPSAESFTELKLDSPRVSASEDVI</sequence>
<evidence type="ECO:0000256" key="4">
    <source>
        <dbReference type="ARBA" id="ARBA00022516"/>
    </source>
</evidence>
<feature type="transmembrane region" description="Helical" evidence="14">
    <location>
        <begin position="210"/>
        <end position="229"/>
    </location>
</feature>
<comment type="caution">
    <text evidence="15">The sequence shown here is derived from an EMBL/GenBank/DDBJ whole genome shotgun (WGS) entry which is preliminary data.</text>
</comment>